<protein>
    <submittedName>
        <fullName evidence="2">Uncharacterized protein</fullName>
    </submittedName>
</protein>
<organism evidence="1 2">
    <name type="scientific">Syphacia muris</name>
    <dbReference type="NCBI Taxonomy" id="451379"/>
    <lineage>
        <taxon>Eukaryota</taxon>
        <taxon>Metazoa</taxon>
        <taxon>Ecdysozoa</taxon>
        <taxon>Nematoda</taxon>
        <taxon>Chromadorea</taxon>
        <taxon>Rhabditida</taxon>
        <taxon>Spirurina</taxon>
        <taxon>Oxyuridomorpha</taxon>
        <taxon>Oxyuroidea</taxon>
        <taxon>Oxyuridae</taxon>
        <taxon>Syphacia</taxon>
    </lineage>
</organism>
<proteinExistence type="predicted"/>
<evidence type="ECO:0000313" key="2">
    <source>
        <dbReference type="WBParaSite" id="SMUV_0000548301-mRNA-1"/>
    </source>
</evidence>
<evidence type="ECO:0000313" key="1">
    <source>
        <dbReference type="Proteomes" id="UP000046393"/>
    </source>
</evidence>
<sequence length="185" mass="20632">MSTVTARGGGTGFSNELMEKIEDKTLNSRKHKYELWQRNENSFMFLENLCLRCNRNHTLINLLHLRILMTKRKIASAAPGAKFIHHVQFPTPSVASCSRPVQLWKLLSLITTAEIAPALSVPSAVPPAVTPVECIRLVQAFEERILEALITQWTEVRLTNHEPGKQSMAAATLEDAALDYAGPRS</sequence>
<name>A0A0N5ALQ8_9BILA</name>
<dbReference type="WBParaSite" id="SMUV_0000548301-mRNA-1">
    <property type="protein sequence ID" value="SMUV_0000548301-mRNA-1"/>
    <property type="gene ID" value="SMUV_0000548301"/>
</dbReference>
<reference evidence="2" key="1">
    <citation type="submission" date="2017-02" db="UniProtKB">
        <authorList>
            <consortium name="WormBaseParasite"/>
        </authorList>
    </citation>
    <scope>IDENTIFICATION</scope>
</reference>
<accession>A0A0N5ALQ8</accession>
<dbReference type="AlphaFoldDB" id="A0A0N5ALQ8"/>
<dbReference type="Proteomes" id="UP000046393">
    <property type="component" value="Unplaced"/>
</dbReference>
<keyword evidence="1" id="KW-1185">Reference proteome</keyword>